<dbReference type="GO" id="GO:0006874">
    <property type="term" value="P:intracellular calcium ion homeostasis"/>
    <property type="evidence" value="ECO:0007669"/>
    <property type="project" value="TreeGrafter"/>
</dbReference>
<feature type="transmembrane region" description="Helical" evidence="9">
    <location>
        <begin position="416"/>
        <end position="441"/>
    </location>
</feature>
<feature type="domain" description="Sodium/calcium exchanger membrane region" evidence="10">
    <location>
        <begin position="351"/>
        <end position="495"/>
    </location>
</feature>
<dbReference type="GO" id="GO:0015369">
    <property type="term" value="F:calcium:proton antiporter activity"/>
    <property type="evidence" value="ECO:0007669"/>
    <property type="project" value="TreeGrafter"/>
</dbReference>
<evidence type="ECO:0000256" key="6">
    <source>
        <dbReference type="ARBA" id="ARBA00023065"/>
    </source>
</evidence>
<dbReference type="Proteomes" id="UP001239445">
    <property type="component" value="Unassembled WGS sequence"/>
</dbReference>
<dbReference type="PANTHER" id="PTHR31503">
    <property type="entry name" value="VACUOLAR CALCIUM ION TRANSPORTER"/>
    <property type="match status" value="1"/>
</dbReference>
<feature type="domain" description="Sodium/calcium exchanger membrane region" evidence="10">
    <location>
        <begin position="103"/>
        <end position="258"/>
    </location>
</feature>
<feature type="transmembrane region" description="Helical" evidence="9">
    <location>
        <begin position="163"/>
        <end position="186"/>
    </location>
</feature>
<dbReference type="Pfam" id="PF01699">
    <property type="entry name" value="Na_Ca_ex"/>
    <property type="match status" value="2"/>
</dbReference>
<feature type="transmembrane region" description="Helical" evidence="9">
    <location>
        <begin position="453"/>
        <end position="470"/>
    </location>
</feature>
<dbReference type="EMBL" id="MU839836">
    <property type="protein sequence ID" value="KAK1754194.1"/>
    <property type="molecule type" value="Genomic_DNA"/>
</dbReference>
<accession>A0AAJ0B9J3</accession>
<dbReference type="InterPro" id="IPR004837">
    <property type="entry name" value="NaCa_Exmemb"/>
</dbReference>
<evidence type="ECO:0000256" key="4">
    <source>
        <dbReference type="ARBA" id="ARBA00022692"/>
    </source>
</evidence>
<evidence type="ECO:0000256" key="9">
    <source>
        <dbReference type="SAM" id="Phobius"/>
    </source>
</evidence>
<dbReference type="Gene3D" id="1.20.1420.30">
    <property type="entry name" value="NCX, central ion-binding region"/>
    <property type="match status" value="2"/>
</dbReference>
<keyword evidence="6" id="KW-0406">Ion transport</keyword>
<dbReference type="InterPro" id="IPR004713">
    <property type="entry name" value="CaH_exchang"/>
</dbReference>
<keyword evidence="5 9" id="KW-1133">Transmembrane helix</keyword>
<feature type="compositionally biased region" description="Polar residues" evidence="8">
    <location>
        <begin position="309"/>
        <end position="336"/>
    </location>
</feature>
<proteinExistence type="inferred from homology"/>
<keyword evidence="7 9" id="KW-0472">Membrane</keyword>
<feature type="transmembrane region" description="Helical" evidence="9">
    <location>
        <begin position="346"/>
        <end position="366"/>
    </location>
</feature>
<organism evidence="11 12">
    <name type="scientific">Echria macrotheca</name>
    <dbReference type="NCBI Taxonomy" id="438768"/>
    <lineage>
        <taxon>Eukaryota</taxon>
        <taxon>Fungi</taxon>
        <taxon>Dikarya</taxon>
        <taxon>Ascomycota</taxon>
        <taxon>Pezizomycotina</taxon>
        <taxon>Sordariomycetes</taxon>
        <taxon>Sordariomycetidae</taxon>
        <taxon>Sordariales</taxon>
        <taxon>Schizotheciaceae</taxon>
        <taxon>Echria</taxon>
    </lineage>
</organism>
<feature type="transmembrane region" description="Helical" evidence="9">
    <location>
        <begin position="237"/>
        <end position="256"/>
    </location>
</feature>
<feature type="transmembrane region" description="Helical" evidence="9">
    <location>
        <begin position="77"/>
        <end position="97"/>
    </location>
</feature>
<evidence type="ECO:0000256" key="7">
    <source>
        <dbReference type="ARBA" id="ARBA00023136"/>
    </source>
</evidence>
<feature type="transmembrane region" description="Helical" evidence="9">
    <location>
        <begin position="103"/>
        <end position="122"/>
    </location>
</feature>
<dbReference type="GO" id="GO:0012505">
    <property type="term" value="C:endomembrane system"/>
    <property type="evidence" value="ECO:0007669"/>
    <property type="project" value="UniProtKB-SubCell"/>
</dbReference>
<dbReference type="InterPro" id="IPR044880">
    <property type="entry name" value="NCX_ion-bd_dom_sf"/>
</dbReference>
<keyword evidence="3" id="KW-0813">Transport</keyword>
<sequence>MATGISYNTFPLINAANSISRDDPESWNLFRHIRRHGQHHTDPESQRPAVCQESPLLSRHVKPRIPFTIGNQIHRTLLNSPINILLLSAPAGIALHLARVNGIAVFVVNFVAIIPLAALLSFATEEIALRTGEIVGGLLNASFGNAVELIVAIIALVKNNVRIVQTSLIGSILSNLLLVMGFCFFFGGLQRQEQHFNLTVAQTAASLLFLAAMSIIIPTVIDSWNNTTKSHQSEVTQISRGISVILLLVYGAYLFFQLKTHAIVLKEESQQAVAQPSIHIKENNKKLTLESGGASIASSSLSSIAPMSNGDQQLSNPAGNQPQVGSANQSDRIGNNDNDDVEEPQLHFLVALFTLAASTAIIAICAEAMVSSIDDLTKGGIMSEEFIGLILLPIVGNAAEHATAVTVAIKNKMDLAVGVAVGSAIQVALLIIPLLVVIGWGMGKEQMSLSFDPFQAVVLFASVLLANYLICDGKSHWLEGMLLVCLYAIVSVGSWFYPH</sequence>
<keyword evidence="4 9" id="KW-0812">Transmembrane</keyword>
<protein>
    <submittedName>
        <fullName evidence="11">Sodium/calcium exchanger protein-domain-containing protein</fullName>
    </submittedName>
</protein>
<feature type="transmembrane region" description="Helical" evidence="9">
    <location>
        <begin position="386"/>
        <end position="409"/>
    </location>
</feature>
<dbReference type="GO" id="GO:0000329">
    <property type="term" value="C:fungal-type vacuole membrane"/>
    <property type="evidence" value="ECO:0007669"/>
    <property type="project" value="TreeGrafter"/>
</dbReference>
<keyword evidence="12" id="KW-1185">Reference proteome</keyword>
<feature type="transmembrane region" description="Helical" evidence="9">
    <location>
        <begin position="477"/>
        <end position="497"/>
    </location>
</feature>
<evidence type="ECO:0000256" key="3">
    <source>
        <dbReference type="ARBA" id="ARBA00022448"/>
    </source>
</evidence>
<evidence type="ECO:0000256" key="2">
    <source>
        <dbReference type="ARBA" id="ARBA00008170"/>
    </source>
</evidence>
<gene>
    <name evidence="11" type="ORF">QBC47DRAFT_403582</name>
</gene>
<comment type="subcellular location">
    <subcellularLocation>
        <location evidence="1">Endomembrane system</location>
        <topology evidence="1">Multi-pass membrane protein</topology>
    </subcellularLocation>
</comment>
<name>A0AAJ0B9J3_9PEZI</name>
<feature type="transmembrane region" description="Helical" evidence="9">
    <location>
        <begin position="134"/>
        <end position="157"/>
    </location>
</feature>
<dbReference type="AlphaFoldDB" id="A0AAJ0B9J3"/>
<evidence type="ECO:0000256" key="1">
    <source>
        <dbReference type="ARBA" id="ARBA00004127"/>
    </source>
</evidence>
<reference evidence="11" key="1">
    <citation type="submission" date="2023-06" db="EMBL/GenBank/DDBJ databases">
        <title>Genome-scale phylogeny and comparative genomics of the fungal order Sordariales.</title>
        <authorList>
            <consortium name="Lawrence Berkeley National Laboratory"/>
            <person name="Hensen N."/>
            <person name="Bonometti L."/>
            <person name="Westerberg I."/>
            <person name="Brannstrom I.O."/>
            <person name="Guillou S."/>
            <person name="Cros-Aarteil S."/>
            <person name="Calhoun S."/>
            <person name="Haridas S."/>
            <person name="Kuo A."/>
            <person name="Mondo S."/>
            <person name="Pangilinan J."/>
            <person name="Riley R."/>
            <person name="Labutti K."/>
            <person name="Andreopoulos B."/>
            <person name="Lipzen A."/>
            <person name="Chen C."/>
            <person name="Yanf M."/>
            <person name="Daum C."/>
            <person name="Ng V."/>
            <person name="Clum A."/>
            <person name="Steindorff A."/>
            <person name="Ohm R."/>
            <person name="Martin F."/>
            <person name="Silar P."/>
            <person name="Natvig D."/>
            <person name="Lalanne C."/>
            <person name="Gautier V."/>
            <person name="Ament-Velasquez S.L."/>
            <person name="Kruys A."/>
            <person name="Hutchinson M.I."/>
            <person name="Powell A.J."/>
            <person name="Barry K."/>
            <person name="Miller A.N."/>
            <person name="Grigoriev I.V."/>
            <person name="Debuchy R."/>
            <person name="Gladieux P."/>
            <person name="Thoren M.H."/>
            <person name="Johannesson H."/>
        </authorList>
    </citation>
    <scope>NUCLEOTIDE SEQUENCE</scope>
    <source>
        <strain evidence="11">PSN4</strain>
    </source>
</reference>
<comment type="similarity">
    <text evidence="2">Belongs to the Ca(2+):cation antiporter (CaCA) (TC 2.A.19) family.</text>
</comment>
<evidence type="ECO:0000313" key="12">
    <source>
        <dbReference type="Proteomes" id="UP001239445"/>
    </source>
</evidence>
<dbReference type="PANTHER" id="PTHR31503:SF20">
    <property type="entry name" value="CA(2+)_H(+) EXCHANGER, PUTATIVE (EUROFUNG)-RELATED"/>
    <property type="match status" value="1"/>
</dbReference>
<feature type="transmembrane region" description="Helical" evidence="9">
    <location>
        <begin position="198"/>
        <end position="217"/>
    </location>
</feature>
<evidence type="ECO:0000256" key="8">
    <source>
        <dbReference type="SAM" id="MobiDB-lite"/>
    </source>
</evidence>
<evidence type="ECO:0000259" key="10">
    <source>
        <dbReference type="Pfam" id="PF01699"/>
    </source>
</evidence>
<feature type="region of interest" description="Disordered" evidence="8">
    <location>
        <begin position="308"/>
        <end position="338"/>
    </location>
</feature>
<evidence type="ECO:0000313" key="11">
    <source>
        <dbReference type="EMBL" id="KAK1754194.1"/>
    </source>
</evidence>
<evidence type="ECO:0000256" key="5">
    <source>
        <dbReference type="ARBA" id="ARBA00022989"/>
    </source>
</evidence>
<comment type="caution">
    <text evidence="11">The sequence shown here is derived from an EMBL/GenBank/DDBJ whole genome shotgun (WGS) entry which is preliminary data.</text>
</comment>